<protein>
    <submittedName>
        <fullName evidence="5">Metallophosphoesterase</fullName>
    </submittedName>
</protein>
<dbReference type="Pfam" id="PF00149">
    <property type="entry name" value="Metallophos"/>
    <property type="match status" value="1"/>
</dbReference>
<evidence type="ECO:0000256" key="1">
    <source>
        <dbReference type="ARBA" id="ARBA00022723"/>
    </source>
</evidence>
<evidence type="ECO:0000313" key="6">
    <source>
        <dbReference type="Proteomes" id="UP000252172"/>
    </source>
</evidence>
<keyword evidence="2" id="KW-0378">Hydrolase</keyword>
<keyword evidence="6" id="KW-1185">Reference proteome</keyword>
<dbReference type="GO" id="GO:0009245">
    <property type="term" value="P:lipid A biosynthetic process"/>
    <property type="evidence" value="ECO:0007669"/>
    <property type="project" value="TreeGrafter"/>
</dbReference>
<dbReference type="GO" id="GO:0016020">
    <property type="term" value="C:membrane"/>
    <property type="evidence" value="ECO:0007669"/>
    <property type="project" value="GOC"/>
</dbReference>
<evidence type="ECO:0000256" key="3">
    <source>
        <dbReference type="SAM" id="Phobius"/>
    </source>
</evidence>
<comment type="caution">
    <text evidence="5">The sequence shown here is derived from an EMBL/GenBank/DDBJ whole genome shotgun (WGS) entry which is preliminary data.</text>
</comment>
<dbReference type="PANTHER" id="PTHR31302:SF31">
    <property type="entry name" value="PHOSPHODIESTERASE YAEI"/>
    <property type="match status" value="1"/>
</dbReference>
<gene>
    <name evidence="5" type="ORF">DQ356_07700</name>
</gene>
<dbReference type="GO" id="GO:0046872">
    <property type="term" value="F:metal ion binding"/>
    <property type="evidence" value="ECO:0007669"/>
    <property type="project" value="UniProtKB-KW"/>
</dbReference>
<dbReference type="InterPro" id="IPR051158">
    <property type="entry name" value="Metallophosphoesterase_sf"/>
</dbReference>
<accession>A0A368MWU3</accession>
<evidence type="ECO:0000256" key="2">
    <source>
        <dbReference type="ARBA" id="ARBA00022801"/>
    </source>
</evidence>
<dbReference type="EMBL" id="QPIE01000005">
    <property type="protein sequence ID" value="RCU42692.1"/>
    <property type="molecule type" value="Genomic_DNA"/>
</dbReference>
<dbReference type="OrthoDB" id="9780884at2"/>
<feature type="transmembrane region" description="Helical" evidence="3">
    <location>
        <begin position="66"/>
        <end position="87"/>
    </location>
</feature>
<keyword evidence="3" id="KW-0812">Transmembrane</keyword>
<feature type="transmembrane region" description="Helical" evidence="3">
    <location>
        <begin position="5"/>
        <end position="23"/>
    </location>
</feature>
<dbReference type="Proteomes" id="UP000252172">
    <property type="component" value="Unassembled WGS sequence"/>
</dbReference>
<feature type="transmembrane region" description="Helical" evidence="3">
    <location>
        <begin position="35"/>
        <end position="54"/>
    </location>
</feature>
<dbReference type="CDD" id="cd07385">
    <property type="entry name" value="MPP_YkuE_C"/>
    <property type="match status" value="1"/>
</dbReference>
<sequence>MQKNLLIFTAIIFVLEFYVFQAFKMVTEKQWARTAYWIITVSVYALLVYLILSFSKAEGGHYRIQFIVSLFLIFVVPKLLAVIFLLIDDLFRLMEFGTHSLSGNSDKGYPGRRKFLGLAGLGLTGLFAILFTDGILFGKYRHTARKVKLKIPGLPESFKGYRIVQISDIHSGSFKNPEKLYPAIDLINEQNPDLVLATGDTVNNYAEEFIPFIPLLSKIQSKDGKFSVLGNHDYGHYAEWHSKATKDRNVPELIRLKSQAGFETLRNEHRIIERNGEKLYLIGVENWGLKPFPQYGDLDKATKGIPPEAAKILMSHDPSHFDEKVKDHPSNIQLTVSGHTHGMQFGLDLKNIKWSPVQYRYKKWADLYESAGKFLYVNRGFGVIGYPGRVGILPEITVFELS</sequence>
<organism evidence="5 6">
    <name type="scientific">Chryseobacterium lacus</name>
    <dbReference type="NCBI Taxonomy" id="2058346"/>
    <lineage>
        <taxon>Bacteria</taxon>
        <taxon>Pseudomonadati</taxon>
        <taxon>Bacteroidota</taxon>
        <taxon>Flavobacteriia</taxon>
        <taxon>Flavobacteriales</taxon>
        <taxon>Weeksellaceae</taxon>
        <taxon>Chryseobacterium group</taxon>
        <taxon>Chryseobacterium</taxon>
    </lineage>
</organism>
<dbReference type="RefSeq" id="WP_114303904.1">
    <property type="nucleotide sequence ID" value="NZ_QPIE01000005.1"/>
</dbReference>
<name>A0A368MWU3_9FLAO</name>
<keyword evidence="1" id="KW-0479">Metal-binding</keyword>
<evidence type="ECO:0000259" key="4">
    <source>
        <dbReference type="Pfam" id="PF00149"/>
    </source>
</evidence>
<dbReference type="PANTHER" id="PTHR31302">
    <property type="entry name" value="TRANSMEMBRANE PROTEIN WITH METALLOPHOSPHOESTERASE DOMAIN-RELATED"/>
    <property type="match status" value="1"/>
</dbReference>
<evidence type="ECO:0000313" key="5">
    <source>
        <dbReference type="EMBL" id="RCU42692.1"/>
    </source>
</evidence>
<dbReference type="AlphaFoldDB" id="A0A368MWU3"/>
<feature type="transmembrane region" description="Helical" evidence="3">
    <location>
        <begin position="115"/>
        <end position="138"/>
    </location>
</feature>
<dbReference type="InterPro" id="IPR004843">
    <property type="entry name" value="Calcineurin-like_PHP"/>
</dbReference>
<dbReference type="SUPFAM" id="SSF56300">
    <property type="entry name" value="Metallo-dependent phosphatases"/>
    <property type="match status" value="1"/>
</dbReference>
<proteinExistence type="predicted"/>
<dbReference type="InterPro" id="IPR029052">
    <property type="entry name" value="Metallo-depent_PP-like"/>
</dbReference>
<keyword evidence="3" id="KW-0472">Membrane</keyword>
<dbReference type="GO" id="GO:0008758">
    <property type="term" value="F:UDP-2,3-diacylglucosamine hydrolase activity"/>
    <property type="evidence" value="ECO:0007669"/>
    <property type="project" value="TreeGrafter"/>
</dbReference>
<dbReference type="Gene3D" id="3.60.21.10">
    <property type="match status" value="1"/>
</dbReference>
<keyword evidence="3" id="KW-1133">Transmembrane helix</keyword>
<feature type="domain" description="Calcineurin-like phosphoesterase" evidence="4">
    <location>
        <begin position="162"/>
        <end position="342"/>
    </location>
</feature>
<reference evidence="5 6" key="1">
    <citation type="submission" date="2018-07" db="EMBL/GenBank/DDBJ databases">
        <title>Chryseobacterium lacus sp. nov., isolated from lake water.</title>
        <authorList>
            <person name="Li C.-M."/>
        </authorList>
    </citation>
    <scope>NUCLEOTIDE SEQUENCE [LARGE SCALE GENOMIC DNA]</scope>
    <source>
        <strain evidence="5 6">YLOS41</strain>
    </source>
</reference>